<feature type="coiled-coil region" evidence="6">
    <location>
        <begin position="122"/>
        <end position="156"/>
    </location>
</feature>
<dbReference type="SUPFAM" id="SSF52833">
    <property type="entry name" value="Thioredoxin-like"/>
    <property type="match status" value="1"/>
</dbReference>
<dbReference type="Gene3D" id="3.40.30.10">
    <property type="entry name" value="Glutaredoxin"/>
    <property type="match status" value="1"/>
</dbReference>
<keyword evidence="10" id="KW-1185">Reference proteome</keyword>
<dbReference type="RefSeq" id="WP_142454209.1">
    <property type="nucleotide sequence ID" value="NZ_FXTP01000006.1"/>
</dbReference>
<gene>
    <name evidence="9" type="ORF">SAMN06265219_106186</name>
</gene>
<keyword evidence="6" id="KW-0175">Coiled coil</keyword>
<sequence length="191" mass="22055">MKRGLFLLTLAIAFFAAAPAIAQSGEEASEAKVTIVKYSDYQCPACAYFVPFEEQLKEDFGDDIEFTTKHFPLNMHQYAQLASRVAEAARQQGKYQEMHDLIFEGQDQWSRGNAESIFIGYAKDLKLDIEEFREDMNSAEMQRIIMEDKREGLNKNVNSTPTFFINGQKLERNPRTYEQFKTIVESYMKQS</sequence>
<reference evidence="9 10" key="1">
    <citation type="submission" date="2017-05" db="EMBL/GenBank/DDBJ databases">
        <authorList>
            <person name="Varghese N."/>
            <person name="Submissions S."/>
        </authorList>
    </citation>
    <scope>NUCLEOTIDE SEQUENCE [LARGE SCALE GENOMIC DNA]</scope>
    <source>
        <strain evidence="9 10">DSM 21985</strain>
    </source>
</reference>
<dbReference type="EMBL" id="FXTP01000006">
    <property type="protein sequence ID" value="SMO63930.1"/>
    <property type="molecule type" value="Genomic_DNA"/>
</dbReference>
<name>A0A521CZ24_9BACT</name>
<comment type="similarity">
    <text evidence="1">Belongs to the thioredoxin family. DsbA subfamily.</text>
</comment>
<dbReference type="PROSITE" id="PS51352">
    <property type="entry name" value="THIOREDOXIN_2"/>
    <property type="match status" value="1"/>
</dbReference>
<feature type="domain" description="Thioredoxin" evidence="8">
    <location>
        <begin position="5"/>
        <end position="189"/>
    </location>
</feature>
<accession>A0A521CZ24</accession>
<organism evidence="9 10">
    <name type="scientific">Gracilimonas mengyeensis</name>
    <dbReference type="NCBI Taxonomy" id="1302730"/>
    <lineage>
        <taxon>Bacteria</taxon>
        <taxon>Pseudomonadati</taxon>
        <taxon>Balneolota</taxon>
        <taxon>Balneolia</taxon>
        <taxon>Balneolales</taxon>
        <taxon>Balneolaceae</taxon>
        <taxon>Gracilimonas</taxon>
    </lineage>
</organism>
<evidence type="ECO:0000256" key="4">
    <source>
        <dbReference type="ARBA" id="ARBA00023157"/>
    </source>
</evidence>
<dbReference type="Pfam" id="PF13462">
    <property type="entry name" value="Thioredoxin_4"/>
    <property type="match status" value="1"/>
</dbReference>
<evidence type="ECO:0000256" key="3">
    <source>
        <dbReference type="ARBA" id="ARBA00023002"/>
    </source>
</evidence>
<keyword evidence="3" id="KW-0560">Oxidoreductase</keyword>
<feature type="signal peptide" evidence="7">
    <location>
        <begin position="1"/>
        <end position="22"/>
    </location>
</feature>
<dbReference type="OrthoDB" id="117402at2"/>
<dbReference type="InterPro" id="IPR013766">
    <property type="entry name" value="Thioredoxin_domain"/>
</dbReference>
<evidence type="ECO:0000256" key="2">
    <source>
        <dbReference type="ARBA" id="ARBA00022729"/>
    </source>
</evidence>
<evidence type="ECO:0000313" key="10">
    <source>
        <dbReference type="Proteomes" id="UP000317557"/>
    </source>
</evidence>
<evidence type="ECO:0000256" key="1">
    <source>
        <dbReference type="ARBA" id="ARBA00005791"/>
    </source>
</evidence>
<evidence type="ECO:0000256" key="7">
    <source>
        <dbReference type="SAM" id="SignalP"/>
    </source>
</evidence>
<dbReference type="InterPro" id="IPR012336">
    <property type="entry name" value="Thioredoxin-like_fold"/>
</dbReference>
<evidence type="ECO:0000313" key="9">
    <source>
        <dbReference type="EMBL" id="SMO63930.1"/>
    </source>
</evidence>
<keyword evidence="5" id="KW-0676">Redox-active center</keyword>
<protein>
    <submittedName>
        <fullName evidence="9">Thioredoxin</fullName>
    </submittedName>
</protein>
<evidence type="ECO:0000259" key="8">
    <source>
        <dbReference type="PROSITE" id="PS51352"/>
    </source>
</evidence>
<dbReference type="Proteomes" id="UP000317557">
    <property type="component" value="Unassembled WGS sequence"/>
</dbReference>
<dbReference type="PANTHER" id="PTHR13887">
    <property type="entry name" value="GLUTATHIONE S-TRANSFERASE KAPPA"/>
    <property type="match status" value="1"/>
</dbReference>
<keyword evidence="4" id="KW-1015">Disulfide bond</keyword>
<evidence type="ECO:0000256" key="6">
    <source>
        <dbReference type="SAM" id="Coils"/>
    </source>
</evidence>
<dbReference type="GO" id="GO:0016491">
    <property type="term" value="F:oxidoreductase activity"/>
    <property type="evidence" value="ECO:0007669"/>
    <property type="project" value="UniProtKB-KW"/>
</dbReference>
<dbReference type="AlphaFoldDB" id="A0A521CZ24"/>
<dbReference type="PANTHER" id="PTHR13887:SF14">
    <property type="entry name" value="DISULFIDE BOND FORMATION PROTEIN D"/>
    <property type="match status" value="1"/>
</dbReference>
<proteinExistence type="inferred from homology"/>
<evidence type="ECO:0000256" key="5">
    <source>
        <dbReference type="ARBA" id="ARBA00023284"/>
    </source>
</evidence>
<keyword evidence="2 7" id="KW-0732">Signal</keyword>
<dbReference type="InterPro" id="IPR036249">
    <property type="entry name" value="Thioredoxin-like_sf"/>
</dbReference>
<feature type="chain" id="PRO_5021807044" evidence="7">
    <location>
        <begin position="23"/>
        <end position="191"/>
    </location>
</feature>